<evidence type="ECO:0000313" key="1">
    <source>
        <dbReference type="EMBL" id="KAG0254785.1"/>
    </source>
</evidence>
<accession>A0A9P6PV81</accession>
<dbReference type="InterPro" id="IPR029060">
    <property type="entry name" value="PIN-like_dom_sf"/>
</dbReference>
<name>A0A9P6PV81_9FUNG</name>
<feature type="non-terminal residue" evidence="1">
    <location>
        <position position="1"/>
    </location>
</feature>
<dbReference type="Proteomes" id="UP000726737">
    <property type="component" value="Unassembled WGS sequence"/>
</dbReference>
<dbReference type="AlphaFoldDB" id="A0A9P6PV81"/>
<dbReference type="EMBL" id="JAAAJA010000383">
    <property type="protein sequence ID" value="KAG0254785.1"/>
    <property type="molecule type" value="Genomic_DNA"/>
</dbReference>
<evidence type="ECO:0000313" key="2">
    <source>
        <dbReference type="Proteomes" id="UP000726737"/>
    </source>
</evidence>
<gene>
    <name evidence="1" type="ORF">BG011_005518</name>
</gene>
<evidence type="ECO:0008006" key="3">
    <source>
        <dbReference type="Google" id="ProtNLM"/>
    </source>
</evidence>
<proteinExistence type="predicted"/>
<reference evidence="1" key="1">
    <citation type="journal article" date="2020" name="Fungal Divers.">
        <title>Resolving the Mortierellaceae phylogeny through synthesis of multi-gene phylogenetics and phylogenomics.</title>
        <authorList>
            <person name="Vandepol N."/>
            <person name="Liber J."/>
            <person name="Desiro A."/>
            <person name="Na H."/>
            <person name="Kennedy M."/>
            <person name="Barry K."/>
            <person name="Grigoriev I.V."/>
            <person name="Miller A.N."/>
            <person name="O'Donnell K."/>
            <person name="Stajich J.E."/>
            <person name="Bonito G."/>
        </authorList>
    </citation>
    <scope>NUCLEOTIDE SEQUENCE</scope>
    <source>
        <strain evidence="1">KOD948</strain>
    </source>
</reference>
<protein>
    <recommendedName>
        <fullName evidence="3">XPG-I domain-containing protein</fullName>
    </recommendedName>
</protein>
<organism evidence="1 2">
    <name type="scientific">Mortierella polycephala</name>
    <dbReference type="NCBI Taxonomy" id="41804"/>
    <lineage>
        <taxon>Eukaryota</taxon>
        <taxon>Fungi</taxon>
        <taxon>Fungi incertae sedis</taxon>
        <taxon>Mucoromycota</taxon>
        <taxon>Mortierellomycotina</taxon>
        <taxon>Mortierellomycetes</taxon>
        <taxon>Mortierellales</taxon>
        <taxon>Mortierellaceae</taxon>
        <taxon>Mortierella</taxon>
    </lineage>
</organism>
<keyword evidence="2" id="KW-1185">Reference proteome</keyword>
<dbReference type="OrthoDB" id="2433063at2759"/>
<comment type="caution">
    <text evidence="1">The sequence shown here is derived from an EMBL/GenBank/DDBJ whole genome shotgun (WGS) entry which is preliminary data.</text>
</comment>
<sequence>MDVAHSTVKRALLKLATPANSVDYSDDFPAKEKKVTHPCREKNRAGALTLAHEGIVKLDRVGKNLRVRKQTVTDFRFGLKVQYPFSANEVDYLYHDQQELEKAIYWSLEARRSFTEYLRNKQWTVRESPTEADLAIATDCKPDDIIISRDSDMLVYGTILTIWRPISRRQCLVYDVPSVLATLNISKIRLTVLGVVSKNDYNSNIYSLRCITNFGTIKLLERDGAPAM</sequence>
<dbReference type="Gene3D" id="3.40.50.1010">
    <property type="entry name" value="5'-nuclease"/>
    <property type="match status" value="1"/>
</dbReference>
<dbReference type="SUPFAM" id="SSF88723">
    <property type="entry name" value="PIN domain-like"/>
    <property type="match status" value="1"/>
</dbReference>